<feature type="signal peptide" evidence="3">
    <location>
        <begin position="1"/>
        <end position="22"/>
    </location>
</feature>
<dbReference type="Gene3D" id="3.40.190.10">
    <property type="entry name" value="Periplasmic binding protein-like II"/>
    <property type="match status" value="2"/>
</dbReference>
<evidence type="ECO:0000256" key="3">
    <source>
        <dbReference type="SAM" id="SignalP"/>
    </source>
</evidence>
<evidence type="ECO:0000259" key="5">
    <source>
        <dbReference type="SMART" id="SM00079"/>
    </source>
</evidence>
<feature type="domain" description="Ionotropic glutamate receptor C-terminal" evidence="5">
    <location>
        <begin position="33"/>
        <end position="259"/>
    </location>
</feature>
<dbReference type="GO" id="GO:0015276">
    <property type="term" value="F:ligand-gated monoatomic ion channel activity"/>
    <property type="evidence" value="ECO:0007669"/>
    <property type="project" value="InterPro"/>
</dbReference>
<dbReference type="PANTHER" id="PTHR35936:SF19">
    <property type="entry name" value="AMINO-ACID-BINDING PROTEIN YXEM-RELATED"/>
    <property type="match status" value="1"/>
</dbReference>
<comment type="subcellular location">
    <subcellularLocation>
        <location evidence="1">Periplasm</location>
    </subcellularLocation>
</comment>
<evidence type="ECO:0000256" key="1">
    <source>
        <dbReference type="ARBA" id="ARBA00004418"/>
    </source>
</evidence>
<evidence type="ECO:0008006" key="8">
    <source>
        <dbReference type="Google" id="ProtNLM"/>
    </source>
</evidence>
<dbReference type="InterPro" id="IPR001638">
    <property type="entry name" value="Solute-binding_3/MltF_N"/>
</dbReference>
<dbReference type="InterPro" id="IPR001320">
    <property type="entry name" value="Iontro_rcpt_C"/>
</dbReference>
<dbReference type="SMART" id="SM00062">
    <property type="entry name" value="PBPb"/>
    <property type="match status" value="1"/>
</dbReference>
<dbReference type="GO" id="GO:0016020">
    <property type="term" value="C:membrane"/>
    <property type="evidence" value="ECO:0007669"/>
    <property type="project" value="InterPro"/>
</dbReference>
<protein>
    <recommendedName>
        <fullName evidence="8">Amino acid ABC transporter substrate-binding protein</fullName>
    </recommendedName>
</protein>
<evidence type="ECO:0000259" key="4">
    <source>
        <dbReference type="SMART" id="SM00062"/>
    </source>
</evidence>
<dbReference type="PANTHER" id="PTHR35936">
    <property type="entry name" value="MEMBRANE-BOUND LYTIC MUREIN TRANSGLYCOSYLASE F"/>
    <property type="match status" value="1"/>
</dbReference>
<dbReference type="STRING" id="1480615.AWJ14_13555"/>
<dbReference type="Pfam" id="PF00497">
    <property type="entry name" value="SBP_bac_3"/>
    <property type="match status" value="1"/>
</dbReference>
<organism evidence="6 7">
    <name type="scientific">Hoeflea olei</name>
    <dbReference type="NCBI Taxonomy" id="1480615"/>
    <lineage>
        <taxon>Bacteria</taxon>
        <taxon>Pseudomonadati</taxon>
        <taxon>Pseudomonadota</taxon>
        <taxon>Alphaproteobacteria</taxon>
        <taxon>Hyphomicrobiales</taxon>
        <taxon>Rhizobiaceae</taxon>
        <taxon>Hoeflea</taxon>
    </lineage>
</organism>
<name>A0A1C1YXR5_9HYPH</name>
<keyword evidence="2 3" id="KW-0732">Signal</keyword>
<dbReference type="Proteomes" id="UP000094795">
    <property type="component" value="Unassembled WGS sequence"/>
</dbReference>
<feature type="chain" id="PRO_5008656624" description="Amino acid ABC transporter substrate-binding protein" evidence="3">
    <location>
        <begin position="23"/>
        <end position="275"/>
    </location>
</feature>
<gene>
    <name evidence="6" type="ORF">AWJ14_13555</name>
</gene>
<proteinExistence type="predicted"/>
<sequence>MNKITRLLACAAAVFATTASHAEDLDKIRSEGRIVVATEAAFAPFEFVQDGKIVGFGSELLKQVAADLEVEVEQLDLPFQGILAGLAAGQYDLVATSVAINPERAATYAFTRPFAAIENVIVTAADADDITSVDDLAGKLVGTQLGSSTEAVARDIDKMLADKGEGFSDLRLYQTFPDTAFALRSGQVDAIIVANLTAGEFMASAPGEFRVAGSYGDPVMLSWVLRPGNPGLLGSINGTIGRLADSGALAEMQERWIGVATPVPAENYLPDGAVQ</sequence>
<evidence type="ECO:0000313" key="7">
    <source>
        <dbReference type="Proteomes" id="UP000094795"/>
    </source>
</evidence>
<dbReference type="SUPFAM" id="SSF53850">
    <property type="entry name" value="Periplasmic binding protein-like II"/>
    <property type="match status" value="1"/>
</dbReference>
<comment type="caution">
    <text evidence="6">The sequence shown here is derived from an EMBL/GenBank/DDBJ whole genome shotgun (WGS) entry which is preliminary data.</text>
</comment>
<evidence type="ECO:0000256" key="2">
    <source>
        <dbReference type="ARBA" id="ARBA00022729"/>
    </source>
</evidence>
<keyword evidence="7" id="KW-1185">Reference proteome</keyword>
<feature type="domain" description="Solute-binding protein family 3/N-terminal" evidence="4">
    <location>
        <begin position="33"/>
        <end position="260"/>
    </location>
</feature>
<evidence type="ECO:0000313" key="6">
    <source>
        <dbReference type="EMBL" id="OCW58354.1"/>
    </source>
</evidence>
<dbReference type="GO" id="GO:0042597">
    <property type="term" value="C:periplasmic space"/>
    <property type="evidence" value="ECO:0007669"/>
    <property type="project" value="UniProtKB-SubCell"/>
</dbReference>
<dbReference type="EMBL" id="LQZT01000007">
    <property type="protein sequence ID" value="OCW58354.1"/>
    <property type="molecule type" value="Genomic_DNA"/>
</dbReference>
<dbReference type="AlphaFoldDB" id="A0A1C1YXR5"/>
<dbReference type="SMART" id="SM00079">
    <property type="entry name" value="PBPe"/>
    <property type="match status" value="1"/>
</dbReference>
<accession>A0A1C1YXR5</accession>
<reference evidence="6 7" key="1">
    <citation type="submission" date="2015-12" db="EMBL/GenBank/DDBJ databases">
        <authorList>
            <person name="Shamseldin A."/>
            <person name="Moawad H."/>
            <person name="Abd El-Rahim W.M."/>
            <person name="Sadowsky M.J."/>
        </authorList>
    </citation>
    <scope>NUCLEOTIDE SEQUENCE [LARGE SCALE GENOMIC DNA]</scope>
    <source>
        <strain evidence="6 7">JC234</strain>
    </source>
</reference>
<dbReference type="RefSeq" id="WP_171904833.1">
    <property type="nucleotide sequence ID" value="NZ_LQZT01000007.1"/>
</dbReference>